<keyword evidence="2" id="KW-1185">Reference proteome</keyword>
<organism evidence="1 2">
    <name type="scientific">Fluviicola taffensis (strain DSM 16823 / NCIMB 13979 / RW262)</name>
    <dbReference type="NCBI Taxonomy" id="755732"/>
    <lineage>
        <taxon>Bacteria</taxon>
        <taxon>Pseudomonadati</taxon>
        <taxon>Bacteroidota</taxon>
        <taxon>Flavobacteriia</taxon>
        <taxon>Flavobacteriales</taxon>
        <taxon>Crocinitomicaceae</taxon>
        <taxon>Fluviicola</taxon>
    </lineage>
</organism>
<dbReference type="STRING" id="755732.Fluta_3969"/>
<evidence type="ECO:0008006" key="3">
    <source>
        <dbReference type="Google" id="ProtNLM"/>
    </source>
</evidence>
<gene>
    <name evidence="1" type="ordered locus">Fluta_3969</name>
</gene>
<reference evidence="1 2" key="1">
    <citation type="journal article" date="2011" name="Stand. Genomic Sci.">
        <title>Complete genome sequence of the gliding freshwater bacterium Fluviicola taffensis type strain (RW262).</title>
        <authorList>
            <person name="Woyke T."/>
            <person name="Chertkov O."/>
            <person name="Lapidus A."/>
            <person name="Nolan M."/>
            <person name="Lucas S."/>
            <person name="Del Rio T.G."/>
            <person name="Tice H."/>
            <person name="Cheng J.F."/>
            <person name="Tapia R."/>
            <person name="Han C."/>
            <person name="Goodwin L."/>
            <person name="Pitluck S."/>
            <person name="Liolios K."/>
            <person name="Pagani I."/>
            <person name="Ivanova N."/>
            <person name="Huntemann M."/>
            <person name="Mavromatis K."/>
            <person name="Mikhailova N."/>
            <person name="Pati A."/>
            <person name="Chen A."/>
            <person name="Palaniappan K."/>
            <person name="Land M."/>
            <person name="Hauser L."/>
            <person name="Brambilla E.M."/>
            <person name="Rohde M."/>
            <person name="Mwirichia R."/>
            <person name="Sikorski J."/>
            <person name="Tindall B.J."/>
            <person name="Goker M."/>
            <person name="Bristow J."/>
            <person name="Eisen J.A."/>
            <person name="Markowitz V."/>
            <person name="Hugenholtz P."/>
            <person name="Klenk H.P."/>
            <person name="Kyrpides N.C."/>
        </authorList>
    </citation>
    <scope>NUCLEOTIDE SEQUENCE [LARGE SCALE GENOMIC DNA]</scope>
    <source>
        <strain evidence="2">DSM 16823 / RW262 / RW262</strain>
    </source>
</reference>
<dbReference type="RefSeq" id="WP_013688690.1">
    <property type="nucleotide sequence ID" value="NC_015321.1"/>
</dbReference>
<dbReference type="InterPro" id="IPR021378">
    <property type="entry name" value="DUF3010"/>
</dbReference>
<evidence type="ECO:0000313" key="1">
    <source>
        <dbReference type="EMBL" id="AEA45933.1"/>
    </source>
</evidence>
<dbReference type="Pfam" id="PF11215">
    <property type="entry name" value="DUF3010"/>
    <property type="match status" value="1"/>
</dbReference>
<dbReference type="Proteomes" id="UP000007463">
    <property type="component" value="Chromosome"/>
</dbReference>
<dbReference type="EMBL" id="CP002542">
    <property type="protein sequence ID" value="AEA45933.1"/>
    <property type="molecule type" value="Genomic_DNA"/>
</dbReference>
<protein>
    <recommendedName>
        <fullName evidence="3">DUF3010 domain-containing protein</fullName>
    </recommendedName>
</protein>
<evidence type="ECO:0000313" key="2">
    <source>
        <dbReference type="Proteomes" id="UP000007463"/>
    </source>
</evidence>
<dbReference type="AlphaFoldDB" id="F2IHX4"/>
<reference evidence="2" key="2">
    <citation type="submission" date="2011-02" db="EMBL/GenBank/DDBJ databases">
        <title>The complete genome of Fluviicola taffensis DSM 16823.</title>
        <authorList>
            <consortium name="US DOE Joint Genome Institute (JGI-PGF)"/>
            <person name="Lucas S."/>
            <person name="Copeland A."/>
            <person name="Lapidus A."/>
            <person name="Bruce D."/>
            <person name="Goodwin L."/>
            <person name="Pitluck S."/>
            <person name="Kyrpides N."/>
            <person name="Mavromatis K."/>
            <person name="Ivanova N."/>
            <person name="Mikhailova N."/>
            <person name="Pagani I."/>
            <person name="Chertkov O."/>
            <person name="Detter J.C."/>
            <person name="Han C."/>
            <person name="Tapia R."/>
            <person name="Land M."/>
            <person name="Hauser L."/>
            <person name="Markowitz V."/>
            <person name="Cheng J.-F."/>
            <person name="Hugenholtz P."/>
            <person name="Woyke T."/>
            <person name="Wu D."/>
            <person name="Tindall B."/>
            <person name="Pomrenke H.G."/>
            <person name="Brambilla E."/>
            <person name="Klenk H.-P."/>
            <person name="Eisen J.A."/>
        </authorList>
    </citation>
    <scope>NUCLEOTIDE SEQUENCE [LARGE SCALE GENOMIC DNA]</scope>
    <source>
        <strain evidence="2">DSM 16823 / RW262 / RW262</strain>
    </source>
</reference>
<dbReference type="eggNOG" id="ENOG5032ZGF">
    <property type="taxonomic scope" value="Bacteria"/>
</dbReference>
<accession>F2IHX4</accession>
<dbReference type="KEGG" id="fte:Fluta_3969"/>
<sequence>MKVIAIDIDSSRVIIYAIELLDDGTISNITGDFKSITIKDDYDNSEIREFQSTIHSFFDNLNPTKIAVLKRMTKGKFAASPVSFKLEGLIQCYQNCDVQFVSPLTLNAFYKKNVSTIELQNKYQTNAARLAQYLIS</sequence>
<dbReference type="HOGENOM" id="CLU_152622_0_0_10"/>
<proteinExistence type="predicted"/>
<name>F2IHX4_FLUTR</name>
<dbReference type="OrthoDB" id="6214536at2"/>